<evidence type="ECO:0000256" key="1">
    <source>
        <dbReference type="SAM" id="Phobius"/>
    </source>
</evidence>
<keyword evidence="1" id="KW-1133">Transmembrane helix</keyword>
<keyword evidence="1" id="KW-0472">Membrane</keyword>
<accession>A0A8X6QI19</accession>
<evidence type="ECO:0000313" key="2">
    <source>
        <dbReference type="EMBL" id="GFU19952.1"/>
    </source>
</evidence>
<protein>
    <submittedName>
        <fullName evidence="2">Uncharacterized protein</fullName>
    </submittedName>
</protein>
<organism evidence="2 3">
    <name type="scientific">Nephila pilipes</name>
    <name type="common">Giant wood spider</name>
    <name type="synonym">Nephila maculata</name>
    <dbReference type="NCBI Taxonomy" id="299642"/>
    <lineage>
        <taxon>Eukaryota</taxon>
        <taxon>Metazoa</taxon>
        <taxon>Ecdysozoa</taxon>
        <taxon>Arthropoda</taxon>
        <taxon>Chelicerata</taxon>
        <taxon>Arachnida</taxon>
        <taxon>Araneae</taxon>
        <taxon>Araneomorphae</taxon>
        <taxon>Entelegynae</taxon>
        <taxon>Araneoidea</taxon>
        <taxon>Nephilidae</taxon>
        <taxon>Nephila</taxon>
    </lineage>
</organism>
<dbReference type="OrthoDB" id="6619883at2759"/>
<sequence>MTEAPQVVSIPDTMAIINIIIQSEQFLQADAKIEERSSTLSLRNKRLIYLQYLHPLLIYACAIWGITSQRNINRLQLLQNRALSLITNSPIFIPRRVLNNDRSVESIPQVIGKLPTSFYSTFINHHNPTINSLARSILPNGRRKLPVIAQVTPSIF</sequence>
<evidence type="ECO:0000313" key="3">
    <source>
        <dbReference type="Proteomes" id="UP000887013"/>
    </source>
</evidence>
<dbReference type="EMBL" id="BMAW01080502">
    <property type="protein sequence ID" value="GFU19952.1"/>
    <property type="molecule type" value="Genomic_DNA"/>
</dbReference>
<dbReference type="Proteomes" id="UP000887013">
    <property type="component" value="Unassembled WGS sequence"/>
</dbReference>
<keyword evidence="3" id="KW-1185">Reference proteome</keyword>
<name>A0A8X6QI19_NEPPI</name>
<proteinExistence type="predicted"/>
<dbReference type="AlphaFoldDB" id="A0A8X6QI19"/>
<feature type="transmembrane region" description="Helical" evidence="1">
    <location>
        <begin position="47"/>
        <end position="66"/>
    </location>
</feature>
<gene>
    <name evidence="2" type="ORF">NPIL_607341</name>
</gene>
<reference evidence="2" key="1">
    <citation type="submission" date="2020-08" db="EMBL/GenBank/DDBJ databases">
        <title>Multicomponent nature underlies the extraordinary mechanical properties of spider dragline silk.</title>
        <authorList>
            <person name="Kono N."/>
            <person name="Nakamura H."/>
            <person name="Mori M."/>
            <person name="Yoshida Y."/>
            <person name="Ohtoshi R."/>
            <person name="Malay A.D."/>
            <person name="Moran D.A.P."/>
            <person name="Tomita M."/>
            <person name="Numata K."/>
            <person name="Arakawa K."/>
        </authorList>
    </citation>
    <scope>NUCLEOTIDE SEQUENCE</scope>
</reference>
<keyword evidence="1" id="KW-0812">Transmembrane</keyword>
<comment type="caution">
    <text evidence="2">The sequence shown here is derived from an EMBL/GenBank/DDBJ whole genome shotgun (WGS) entry which is preliminary data.</text>
</comment>